<dbReference type="SUPFAM" id="SSF50978">
    <property type="entry name" value="WD40 repeat-like"/>
    <property type="match status" value="2"/>
</dbReference>
<accession>A0A2P5AK31</accession>
<dbReference type="PANTHER" id="PTHR45589:SF1">
    <property type="entry name" value="WD REPEAT DOMAIN 62, ISOFORM G"/>
    <property type="match status" value="1"/>
</dbReference>
<proteinExistence type="predicted"/>
<feature type="compositionally biased region" description="Polar residues" evidence="2">
    <location>
        <begin position="845"/>
        <end position="855"/>
    </location>
</feature>
<dbReference type="OrthoDB" id="6154712at2759"/>
<keyword evidence="1" id="KW-0853">WD repeat</keyword>
<reference evidence="4" key="1">
    <citation type="submission" date="2016-06" db="EMBL/GenBank/DDBJ databases">
        <title>Parallel loss of symbiosis genes in relatives of nitrogen-fixing non-legume Parasponia.</title>
        <authorList>
            <person name="Van Velzen R."/>
            <person name="Holmer R."/>
            <person name="Bu F."/>
            <person name="Rutten L."/>
            <person name="Van Zeijl A."/>
            <person name="Liu W."/>
            <person name="Santuari L."/>
            <person name="Cao Q."/>
            <person name="Sharma T."/>
            <person name="Shen D."/>
            <person name="Roswanjaya Y."/>
            <person name="Wardhani T."/>
            <person name="Kalhor M.S."/>
            <person name="Jansen J."/>
            <person name="Van den Hoogen J."/>
            <person name="Gungor B."/>
            <person name="Hartog M."/>
            <person name="Hontelez J."/>
            <person name="Verver J."/>
            <person name="Yang W.-C."/>
            <person name="Schijlen E."/>
            <person name="Repin R."/>
            <person name="Schilthuizen M."/>
            <person name="Schranz E."/>
            <person name="Heidstra R."/>
            <person name="Miyata K."/>
            <person name="Fedorova E."/>
            <person name="Kohlen W."/>
            <person name="Bisseling T."/>
            <person name="Smit S."/>
            <person name="Geurts R."/>
        </authorList>
    </citation>
    <scope>NUCLEOTIDE SEQUENCE [LARGE SCALE GENOMIC DNA]</scope>
    <source>
        <strain evidence="4">cv. WU1-14</strain>
    </source>
</reference>
<comment type="caution">
    <text evidence="3">The sequence shown here is derived from an EMBL/GenBank/DDBJ whole genome shotgun (WGS) entry which is preliminary data.</text>
</comment>
<evidence type="ECO:0000313" key="3">
    <source>
        <dbReference type="EMBL" id="PON36906.1"/>
    </source>
</evidence>
<evidence type="ECO:0000256" key="2">
    <source>
        <dbReference type="SAM" id="MobiDB-lite"/>
    </source>
</evidence>
<dbReference type="Gene3D" id="2.130.10.10">
    <property type="entry name" value="YVTN repeat-like/Quinoprotein amine dehydrogenase"/>
    <property type="match status" value="3"/>
</dbReference>
<feature type="region of interest" description="Disordered" evidence="2">
    <location>
        <begin position="844"/>
        <end position="875"/>
    </location>
</feature>
<dbReference type="InterPro" id="IPR036322">
    <property type="entry name" value="WD40_repeat_dom_sf"/>
</dbReference>
<dbReference type="PANTHER" id="PTHR45589">
    <property type="entry name" value="WD REPEAT DOMAIN 62, ISOFORM G"/>
    <property type="match status" value="1"/>
</dbReference>
<protein>
    <submittedName>
        <fullName evidence="3">WD repeat containing protein</fullName>
    </submittedName>
</protein>
<dbReference type="EMBL" id="JXTB01000549">
    <property type="protein sequence ID" value="PON36906.1"/>
    <property type="molecule type" value="Genomic_DNA"/>
</dbReference>
<evidence type="ECO:0000313" key="4">
    <source>
        <dbReference type="Proteomes" id="UP000237105"/>
    </source>
</evidence>
<feature type="repeat" description="WD" evidence="1">
    <location>
        <begin position="685"/>
        <end position="718"/>
    </location>
</feature>
<dbReference type="SMART" id="SM00320">
    <property type="entry name" value="WD40"/>
    <property type="match status" value="11"/>
</dbReference>
<dbReference type="PROSITE" id="PS50082">
    <property type="entry name" value="WD_REPEATS_2"/>
    <property type="match status" value="2"/>
</dbReference>
<name>A0A2P5AK31_PARAD</name>
<dbReference type="InterPro" id="IPR052779">
    <property type="entry name" value="WDR62"/>
</dbReference>
<feature type="compositionally biased region" description="Low complexity" evidence="2">
    <location>
        <begin position="857"/>
        <end position="869"/>
    </location>
</feature>
<sequence>MRRTTMRKVKKQPDNSSKLVLKEVIGLTTANCNGLASSASSASCAYVAGCVVVVYNVDSGTQSHLMVSHRMPKPLNCVAVSKDGRFIAAGESGTQPAVLVWDGTTLVLISELKGHVYGLGCIAFSPDGKHLVSVGGYIYLWEWQSGMLLTKLKAGSSCSAIASVSFSSDAKFVVTAGKKHLKFWAVGSSPKTCLSKGSVSLAIHGNAVNLGPQKESSFISITSTLRNNIIVCGQAGVLCLLDSGLSVRKFVDLKVEKGFAISVSDKLVACACSNGIVQLFTIDALKYAGSLLHSKDRKGCGENDIVCHAKVKDKENDFQLLPTLPDAVACQFSMSEKLVVIYRDHSLYIWDIHNVNQARRCCVLLSHSACIWDIKNLCCENMHDESLACVARGCSGGVSFATCSADGTIRIWDLSLQPDPLEDLVDHHSLNMESISSTSLVRTGTFERDAMELGFSTQGFRAMAASPDGKYLAAGDCEGNLHVYDLHTFDYTYFQGAHDSEILSLSFSLSSKMCVDSKYVINGHYFLASGSRDQLIHLYDCKRNFDLIESIDDHSAAVTSVKLACNGHKILSCSADRSLVFRDVTVMDDGFQILHRLHQTASRGTVYDMAVDPEMEIVVTVGQGNKINTFDITAGKLIRSFKHNRDFGEPIKVTIDPSCSYLACSFSNKSLCIYDLITGEMITHAMGHGEVITGVIFLPDCKHIVSVGGDGCIFVWRVPALLSSKMQQKLKKKSSPLSPKSLTQPVAFSQIIFNEEDWQCRFDSRDQLSPEMLAKTGKKVTHQGGDTQETKKFKFSVSRLPRWAQAKLTSSNALREHCLTSSQGVEWKDVSPLVADAQEYALSSPKAQMPSNHEMFSSEQSPSSSSTFSPYTNDNWSSPEPQGTFSSFAMDKRWISVYTVCLLNSPDVQDVKDTSLPVSSQSTLHHSSEITTTGQHLYGLESRIMDERNSHIPDKQASPDDSRSMYKNIDQCGPSDLSTSREAAAGNCPDVTDQLHSDRNGCEFQTTTDACHIRSEESDLFKKHFSSLSSMHKIERGQSIRRRHSARYVVHRDYLGGCKRLFDSPLKSLGGKIFNCPEETLEDPSFPVSVEKQIVDSCKQDPKNSVESLCTGNELIEAGDQEECVSGGNEGKRKIISCREALLSLDAAAENAVQLFSDLQTLDSGEEISSSPPGAALYFDASRLLPSIMEKVKTVAKLAQFCHNQPCGKTETN</sequence>
<feature type="compositionally biased region" description="Basic and acidic residues" evidence="2">
    <location>
        <begin position="949"/>
        <end position="964"/>
    </location>
</feature>
<dbReference type="STRING" id="3476.A0A2P5AK31"/>
<organism evidence="3 4">
    <name type="scientific">Parasponia andersonii</name>
    <name type="common">Sponia andersonii</name>
    <dbReference type="NCBI Taxonomy" id="3476"/>
    <lineage>
        <taxon>Eukaryota</taxon>
        <taxon>Viridiplantae</taxon>
        <taxon>Streptophyta</taxon>
        <taxon>Embryophyta</taxon>
        <taxon>Tracheophyta</taxon>
        <taxon>Spermatophyta</taxon>
        <taxon>Magnoliopsida</taxon>
        <taxon>eudicotyledons</taxon>
        <taxon>Gunneridae</taxon>
        <taxon>Pentapetalae</taxon>
        <taxon>rosids</taxon>
        <taxon>fabids</taxon>
        <taxon>Rosales</taxon>
        <taxon>Cannabaceae</taxon>
        <taxon>Parasponia</taxon>
    </lineage>
</organism>
<feature type="repeat" description="WD" evidence="1">
    <location>
        <begin position="380"/>
        <end position="415"/>
    </location>
</feature>
<evidence type="ECO:0000256" key="1">
    <source>
        <dbReference type="PROSITE-ProRule" id="PRU00221"/>
    </source>
</evidence>
<dbReference type="AlphaFoldDB" id="A0A2P5AK31"/>
<feature type="region of interest" description="Disordered" evidence="2">
    <location>
        <begin position="949"/>
        <end position="983"/>
    </location>
</feature>
<keyword evidence="4" id="KW-1185">Reference proteome</keyword>
<dbReference type="Pfam" id="PF00400">
    <property type="entry name" value="WD40"/>
    <property type="match status" value="6"/>
</dbReference>
<dbReference type="InterPro" id="IPR015943">
    <property type="entry name" value="WD40/YVTN_repeat-like_dom_sf"/>
</dbReference>
<dbReference type="Proteomes" id="UP000237105">
    <property type="component" value="Unassembled WGS sequence"/>
</dbReference>
<gene>
    <name evidence="3" type="ORF">PanWU01x14_324590</name>
</gene>
<dbReference type="InterPro" id="IPR001680">
    <property type="entry name" value="WD40_rpt"/>
</dbReference>